<sequence length="132" mass="14392">MAFAYTFDLTRTEIEELLASASNFSGLFGGLKKKILASASARIAERNEGKVTVELSETGIRLTDDRGVRDMVWAKVHYVVERPGLWTTQDVEHGAAILPASAVPEEDRAALAEQLRAWVGGKYTVRDGGVGR</sequence>
<name>A0A1H7ZCB6_STRJI</name>
<reference evidence="2" key="1">
    <citation type="submission" date="2016-10" db="EMBL/GenBank/DDBJ databases">
        <authorList>
            <person name="Varghese N."/>
        </authorList>
    </citation>
    <scope>NUCLEOTIDE SEQUENCE [LARGE SCALE GENOMIC DNA]</scope>
    <source>
        <strain evidence="2">DSM 45096 / BCRC 16803 / CGMCC 4.1857 / CIP 109030 / JCM 12277 / KCTC 19219 / NBRC 100920 / 33214</strain>
    </source>
</reference>
<organism evidence="1 2">
    <name type="scientific">Streptacidiphilus jiangxiensis</name>
    <dbReference type="NCBI Taxonomy" id="235985"/>
    <lineage>
        <taxon>Bacteria</taxon>
        <taxon>Bacillati</taxon>
        <taxon>Actinomycetota</taxon>
        <taxon>Actinomycetes</taxon>
        <taxon>Kitasatosporales</taxon>
        <taxon>Streptomycetaceae</taxon>
        <taxon>Streptacidiphilus</taxon>
    </lineage>
</organism>
<protein>
    <submittedName>
        <fullName evidence="1">Uncharacterized protein</fullName>
    </submittedName>
</protein>
<dbReference type="AlphaFoldDB" id="A0A1H7ZCB6"/>
<dbReference type="RefSeq" id="WP_042442617.1">
    <property type="nucleotide sequence ID" value="NZ_BBPN01000003.1"/>
</dbReference>
<proteinExistence type="predicted"/>
<dbReference type="Proteomes" id="UP000183015">
    <property type="component" value="Unassembled WGS sequence"/>
</dbReference>
<dbReference type="EMBL" id="FOAZ01000034">
    <property type="protein sequence ID" value="SEM55861.1"/>
    <property type="molecule type" value="Genomic_DNA"/>
</dbReference>
<dbReference type="eggNOG" id="ENOG5031NC4">
    <property type="taxonomic scope" value="Bacteria"/>
</dbReference>
<gene>
    <name evidence="1" type="ORF">SAMN05414137_13419</name>
</gene>
<accession>A0A1H7ZCB6</accession>
<evidence type="ECO:0000313" key="2">
    <source>
        <dbReference type="Proteomes" id="UP000183015"/>
    </source>
</evidence>
<evidence type="ECO:0000313" key="1">
    <source>
        <dbReference type="EMBL" id="SEM55861.1"/>
    </source>
</evidence>
<keyword evidence="2" id="KW-1185">Reference proteome</keyword>
<dbReference type="OrthoDB" id="4350655at2"/>